<protein>
    <submittedName>
        <fullName evidence="3">Nuclear transport factor 2 family protein</fullName>
    </submittedName>
</protein>
<organism evidence="3 4">
    <name type="scientific">Rheinheimera tilapiae</name>
    <dbReference type="NCBI Taxonomy" id="875043"/>
    <lineage>
        <taxon>Bacteria</taxon>
        <taxon>Pseudomonadati</taxon>
        <taxon>Pseudomonadota</taxon>
        <taxon>Gammaproteobacteria</taxon>
        <taxon>Chromatiales</taxon>
        <taxon>Chromatiaceae</taxon>
        <taxon>Rheinheimera</taxon>
    </lineage>
</organism>
<name>A0ABV6BES6_9GAMM</name>
<evidence type="ECO:0000313" key="4">
    <source>
        <dbReference type="Proteomes" id="UP001589813"/>
    </source>
</evidence>
<dbReference type="EMBL" id="JBHLXP010000003">
    <property type="protein sequence ID" value="MFC0049384.1"/>
    <property type="molecule type" value="Genomic_DNA"/>
</dbReference>
<dbReference type="Gene3D" id="3.10.450.50">
    <property type="match status" value="1"/>
</dbReference>
<comment type="caution">
    <text evidence="3">The sequence shown here is derived from an EMBL/GenBank/DDBJ whole genome shotgun (WGS) entry which is preliminary data.</text>
</comment>
<evidence type="ECO:0000256" key="1">
    <source>
        <dbReference type="SAM" id="SignalP"/>
    </source>
</evidence>
<dbReference type="Pfam" id="PF14534">
    <property type="entry name" value="DUF4440"/>
    <property type="match status" value="1"/>
</dbReference>
<evidence type="ECO:0000313" key="3">
    <source>
        <dbReference type="EMBL" id="MFC0049384.1"/>
    </source>
</evidence>
<gene>
    <name evidence="3" type="ORF">ACFFJP_13895</name>
</gene>
<accession>A0ABV6BES6</accession>
<dbReference type="InterPro" id="IPR027843">
    <property type="entry name" value="DUF4440"/>
</dbReference>
<dbReference type="SUPFAM" id="SSF54427">
    <property type="entry name" value="NTF2-like"/>
    <property type="match status" value="1"/>
</dbReference>
<proteinExistence type="predicted"/>
<evidence type="ECO:0000259" key="2">
    <source>
        <dbReference type="Pfam" id="PF14534"/>
    </source>
</evidence>
<dbReference type="InterPro" id="IPR032710">
    <property type="entry name" value="NTF2-like_dom_sf"/>
</dbReference>
<keyword evidence="4" id="KW-1185">Reference proteome</keyword>
<reference evidence="3 4" key="1">
    <citation type="submission" date="2024-09" db="EMBL/GenBank/DDBJ databases">
        <authorList>
            <person name="Sun Q."/>
            <person name="Mori K."/>
        </authorList>
    </citation>
    <scope>NUCLEOTIDE SEQUENCE [LARGE SCALE GENOMIC DNA]</scope>
    <source>
        <strain evidence="3 4">KCTC 23315</strain>
    </source>
</reference>
<sequence>MSLFLNPFSAPIRQSLWLSVALMACTIPPTQAATPAAETSAAQLAQDYVRATSGFDQALLQQILAPDYQEISPVGEVDARDKVISFYPAAAKAKAPPVTPVLSELTSRVYGEALVISTGKLTYNFAGTPHSRSMRVQFVSALQQNRWQLVSAQFTGIPAAKK</sequence>
<keyword evidence="1" id="KW-0732">Signal</keyword>
<feature type="signal peptide" evidence="1">
    <location>
        <begin position="1"/>
        <end position="32"/>
    </location>
</feature>
<feature type="chain" id="PRO_5046358519" evidence="1">
    <location>
        <begin position="33"/>
        <end position="162"/>
    </location>
</feature>
<dbReference type="RefSeq" id="WP_377245110.1">
    <property type="nucleotide sequence ID" value="NZ_JBHLXP010000003.1"/>
</dbReference>
<feature type="domain" description="DUF4440" evidence="2">
    <location>
        <begin position="43"/>
        <end position="149"/>
    </location>
</feature>
<dbReference type="Proteomes" id="UP001589813">
    <property type="component" value="Unassembled WGS sequence"/>
</dbReference>